<feature type="compositionally biased region" description="Basic and acidic residues" evidence="1">
    <location>
        <begin position="100"/>
        <end position="115"/>
    </location>
</feature>
<sequence length="164" mass="17796">MSFAINAIGPVGVTVPFGILASAVKAWSDLDYLCRRNDVNCLCSFPQVLKTSTTDKGNLLARQGQGSIEAPGVAERISRQRAGGIRSVEDQVVPEEPKFLAKVPSRERGGRDAFRPSKKTNPFSLGATLGDIFRKIPNRGAGPQSWARPEPRRPAGFDNKSFPM</sequence>
<dbReference type="AlphaFoldDB" id="A0A9C7URR6"/>
<reference evidence="2" key="2">
    <citation type="submission" date="2022-01" db="EMBL/GenBank/DDBJ databases">
        <authorList>
            <person name="Hirooka S."/>
            <person name="Miyagishima S.Y."/>
        </authorList>
    </citation>
    <scope>NUCLEOTIDE SEQUENCE</scope>
    <source>
        <strain evidence="2">NBRC 102759</strain>
    </source>
</reference>
<name>A0A9C7URR6_9RHOD</name>
<dbReference type="OrthoDB" id="10307941at2759"/>
<dbReference type="Proteomes" id="UP001061958">
    <property type="component" value="Unassembled WGS sequence"/>
</dbReference>
<reference evidence="2" key="1">
    <citation type="journal article" date="2022" name="Proc. Natl. Acad. Sci. U.S.A.">
        <title>Life cycle and functional genomics of the unicellular red alga Galdieria for elucidating algal and plant evolution and industrial use.</title>
        <authorList>
            <person name="Hirooka S."/>
            <person name="Itabashi T."/>
            <person name="Ichinose T.M."/>
            <person name="Onuma R."/>
            <person name="Fujiwara T."/>
            <person name="Yamashita S."/>
            <person name="Jong L.W."/>
            <person name="Tomita R."/>
            <person name="Iwane A.H."/>
            <person name="Miyagishima S.Y."/>
        </authorList>
    </citation>
    <scope>NUCLEOTIDE SEQUENCE</scope>
    <source>
        <strain evidence="2">NBRC 102759</strain>
    </source>
</reference>
<evidence type="ECO:0000313" key="3">
    <source>
        <dbReference type="Proteomes" id="UP001061958"/>
    </source>
</evidence>
<evidence type="ECO:0000256" key="1">
    <source>
        <dbReference type="SAM" id="MobiDB-lite"/>
    </source>
</evidence>
<gene>
    <name evidence="2" type="ORF">GpartN1_g5060.t1</name>
</gene>
<comment type="caution">
    <text evidence="2">The sequence shown here is derived from an EMBL/GenBank/DDBJ whole genome shotgun (WGS) entry which is preliminary data.</text>
</comment>
<feature type="region of interest" description="Disordered" evidence="1">
    <location>
        <begin position="100"/>
        <end position="164"/>
    </location>
</feature>
<proteinExistence type="predicted"/>
<keyword evidence="3" id="KW-1185">Reference proteome</keyword>
<accession>A0A9C7URR6</accession>
<protein>
    <submittedName>
        <fullName evidence="2">Uncharacterized protein</fullName>
    </submittedName>
</protein>
<organism evidence="2 3">
    <name type="scientific">Galdieria partita</name>
    <dbReference type="NCBI Taxonomy" id="83374"/>
    <lineage>
        <taxon>Eukaryota</taxon>
        <taxon>Rhodophyta</taxon>
        <taxon>Bangiophyceae</taxon>
        <taxon>Galdieriales</taxon>
        <taxon>Galdieriaceae</taxon>
        <taxon>Galdieria</taxon>
    </lineage>
</organism>
<dbReference type="EMBL" id="BQMJ01000041">
    <property type="protein sequence ID" value="GJQ13269.1"/>
    <property type="molecule type" value="Genomic_DNA"/>
</dbReference>
<evidence type="ECO:0000313" key="2">
    <source>
        <dbReference type="EMBL" id="GJQ13269.1"/>
    </source>
</evidence>